<gene>
    <name evidence="2" type="ORF">NDU88_003086</name>
</gene>
<dbReference type="CDD" id="cd00130">
    <property type="entry name" value="PAS"/>
    <property type="match status" value="1"/>
</dbReference>
<dbReference type="AlphaFoldDB" id="A0AAV7Q808"/>
<dbReference type="PROSITE" id="PS50112">
    <property type="entry name" value="PAS"/>
    <property type="match status" value="1"/>
</dbReference>
<dbReference type="GO" id="GO:0005242">
    <property type="term" value="F:inward rectifier potassium channel activity"/>
    <property type="evidence" value="ECO:0007669"/>
    <property type="project" value="TreeGrafter"/>
</dbReference>
<protein>
    <recommendedName>
        <fullName evidence="1">PAS domain-containing protein</fullName>
    </recommendedName>
</protein>
<evidence type="ECO:0000313" key="3">
    <source>
        <dbReference type="Proteomes" id="UP001066276"/>
    </source>
</evidence>
<dbReference type="SUPFAM" id="SSF55785">
    <property type="entry name" value="PYP-like sensor domain (PAS domain)"/>
    <property type="match status" value="1"/>
</dbReference>
<proteinExistence type="predicted"/>
<organism evidence="2 3">
    <name type="scientific">Pleurodeles waltl</name>
    <name type="common">Iberian ribbed newt</name>
    <dbReference type="NCBI Taxonomy" id="8319"/>
    <lineage>
        <taxon>Eukaryota</taxon>
        <taxon>Metazoa</taxon>
        <taxon>Chordata</taxon>
        <taxon>Craniata</taxon>
        <taxon>Vertebrata</taxon>
        <taxon>Euteleostomi</taxon>
        <taxon>Amphibia</taxon>
        <taxon>Batrachia</taxon>
        <taxon>Caudata</taxon>
        <taxon>Salamandroidea</taxon>
        <taxon>Salamandridae</taxon>
        <taxon>Pleurodelinae</taxon>
        <taxon>Pleurodeles</taxon>
    </lineage>
</organism>
<dbReference type="EMBL" id="JANPWB010000010">
    <property type="protein sequence ID" value="KAJ1136671.1"/>
    <property type="molecule type" value="Genomic_DNA"/>
</dbReference>
<evidence type="ECO:0000259" key="1">
    <source>
        <dbReference type="PROSITE" id="PS50112"/>
    </source>
</evidence>
<comment type="caution">
    <text evidence="2">The sequence shown here is derived from an EMBL/GenBank/DDBJ whole genome shotgun (WGS) entry which is preliminary data.</text>
</comment>
<dbReference type="GO" id="GO:0086091">
    <property type="term" value="P:regulation of heart rate by cardiac conduction"/>
    <property type="evidence" value="ECO:0007669"/>
    <property type="project" value="TreeGrafter"/>
</dbReference>
<dbReference type="Proteomes" id="UP001066276">
    <property type="component" value="Chromosome 6"/>
</dbReference>
<dbReference type="InterPro" id="IPR050818">
    <property type="entry name" value="KCNH_animal-type"/>
</dbReference>
<dbReference type="GO" id="GO:0060307">
    <property type="term" value="P:regulation of ventricular cardiac muscle cell membrane repolarization"/>
    <property type="evidence" value="ECO:0007669"/>
    <property type="project" value="TreeGrafter"/>
</dbReference>
<sequence>MENCAIIYCNDGFCDMFGYSRVEVMQRPCTCDFLAGPETTNNSIAQLTEALLGSEERKLEILYYRKEGEAAVRVTVFPPMHSEGTPMSPKVTSEFGAIKINLARPRGPCFVVKCASDEQGAVYCEGPSGLALLANISPCSATRVSPRLLKPILVLKLVGGGCLPTPSAARGRLEASCVTARAPRCFLRSASKKQASAPVSCQIIYLPAGQGNAPASSEGAPRGATAARADSRILCPPPPCLH</sequence>
<feature type="domain" description="PAS" evidence="1">
    <location>
        <begin position="1"/>
        <end position="54"/>
    </location>
</feature>
<dbReference type="GO" id="GO:0086013">
    <property type="term" value="P:membrane repolarization during cardiac muscle cell action potential"/>
    <property type="evidence" value="ECO:0007669"/>
    <property type="project" value="TreeGrafter"/>
</dbReference>
<dbReference type="InterPro" id="IPR000014">
    <property type="entry name" value="PAS"/>
</dbReference>
<accession>A0AAV7Q808</accession>
<keyword evidence="3" id="KW-1185">Reference proteome</keyword>
<evidence type="ECO:0000313" key="2">
    <source>
        <dbReference type="EMBL" id="KAJ1136671.1"/>
    </source>
</evidence>
<dbReference type="PANTHER" id="PTHR10217:SF468">
    <property type="entry name" value="POTASSIUM VOLTAGE-GATED CHANNEL SUBFAMILY H MEMBER 6"/>
    <property type="match status" value="1"/>
</dbReference>
<dbReference type="PANTHER" id="PTHR10217">
    <property type="entry name" value="VOLTAGE AND LIGAND GATED POTASSIUM CHANNEL"/>
    <property type="match status" value="1"/>
</dbReference>
<dbReference type="GO" id="GO:0005886">
    <property type="term" value="C:plasma membrane"/>
    <property type="evidence" value="ECO:0007669"/>
    <property type="project" value="TreeGrafter"/>
</dbReference>
<name>A0AAV7Q808_PLEWA</name>
<dbReference type="Pfam" id="PF13426">
    <property type="entry name" value="PAS_9"/>
    <property type="match status" value="1"/>
</dbReference>
<dbReference type="Gene3D" id="3.30.450.20">
    <property type="entry name" value="PAS domain"/>
    <property type="match status" value="1"/>
</dbReference>
<reference evidence="2" key="1">
    <citation type="journal article" date="2022" name="bioRxiv">
        <title>Sequencing and chromosome-scale assembly of the giantPleurodeles waltlgenome.</title>
        <authorList>
            <person name="Brown T."/>
            <person name="Elewa A."/>
            <person name="Iarovenko S."/>
            <person name="Subramanian E."/>
            <person name="Araus A.J."/>
            <person name="Petzold A."/>
            <person name="Susuki M."/>
            <person name="Suzuki K.-i.T."/>
            <person name="Hayashi T."/>
            <person name="Toyoda A."/>
            <person name="Oliveira C."/>
            <person name="Osipova E."/>
            <person name="Leigh N.D."/>
            <person name="Simon A."/>
            <person name="Yun M.H."/>
        </authorList>
    </citation>
    <scope>NUCLEOTIDE SEQUENCE</scope>
    <source>
        <strain evidence="2">20211129_DDA</strain>
        <tissue evidence="2">Liver</tissue>
    </source>
</reference>
<dbReference type="InterPro" id="IPR035965">
    <property type="entry name" value="PAS-like_dom_sf"/>
</dbReference>